<accession>A0ABR2JZH8</accession>
<dbReference type="PROSITE" id="PS50211">
    <property type="entry name" value="DENN"/>
    <property type="match status" value="1"/>
</dbReference>
<dbReference type="InterPro" id="IPR001194">
    <property type="entry name" value="cDENN_dom"/>
</dbReference>
<evidence type="ECO:0000313" key="4">
    <source>
        <dbReference type="Proteomes" id="UP001470230"/>
    </source>
</evidence>
<dbReference type="Proteomes" id="UP001470230">
    <property type="component" value="Unassembled WGS sequence"/>
</dbReference>
<evidence type="ECO:0000259" key="2">
    <source>
        <dbReference type="PROSITE" id="PS50211"/>
    </source>
</evidence>
<name>A0ABR2JZH8_9EUKA</name>
<dbReference type="Pfam" id="PF02141">
    <property type="entry name" value="DENN"/>
    <property type="match status" value="1"/>
</dbReference>
<dbReference type="InterPro" id="IPR040032">
    <property type="entry name" value="DENND1A/B/C"/>
</dbReference>
<feature type="region of interest" description="Disordered" evidence="1">
    <location>
        <begin position="549"/>
        <end position="626"/>
    </location>
</feature>
<evidence type="ECO:0000256" key="1">
    <source>
        <dbReference type="SAM" id="MobiDB-lite"/>
    </source>
</evidence>
<feature type="compositionally biased region" description="Low complexity" evidence="1">
    <location>
        <begin position="655"/>
        <end position="685"/>
    </location>
</feature>
<dbReference type="PANTHER" id="PTHR13196:SF14">
    <property type="entry name" value="UDENN DOMAIN-CONTAINING PROTEIN"/>
    <property type="match status" value="1"/>
</dbReference>
<feature type="compositionally biased region" description="Low complexity" evidence="1">
    <location>
        <begin position="389"/>
        <end position="398"/>
    </location>
</feature>
<reference evidence="3 4" key="1">
    <citation type="submission" date="2024-04" db="EMBL/GenBank/DDBJ databases">
        <title>Tritrichomonas musculus Genome.</title>
        <authorList>
            <person name="Alves-Ferreira E."/>
            <person name="Grigg M."/>
            <person name="Lorenzi H."/>
            <person name="Galac M."/>
        </authorList>
    </citation>
    <scope>NUCLEOTIDE SEQUENCE [LARGE SCALE GENOMIC DNA]</scope>
    <source>
        <strain evidence="3 4">EAF2021</strain>
    </source>
</reference>
<dbReference type="PANTHER" id="PTHR13196">
    <property type="entry name" value="DENN DOMAIN-CONTAINING"/>
    <property type="match status" value="1"/>
</dbReference>
<organism evidence="3 4">
    <name type="scientific">Tritrichomonas musculus</name>
    <dbReference type="NCBI Taxonomy" id="1915356"/>
    <lineage>
        <taxon>Eukaryota</taxon>
        <taxon>Metamonada</taxon>
        <taxon>Parabasalia</taxon>
        <taxon>Tritrichomonadida</taxon>
        <taxon>Tritrichomonadidae</taxon>
        <taxon>Tritrichomonas</taxon>
    </lineage>
</organism>
<sequence>MLKFCDSDPCALVTHLFSITIKREGNEYIPTAEQLFPKSDPDQNLIKNIQLFAFPDHCAIESKSFITFVIGDTHVDFKIGYALYSNSFSARCILSNYYYPNLFESLLSLSDDALMSKVESLSKSEVRKNVQIKKNSVFYLDEGRQKQQFLKLIYDTFSSFDIAKIIIAMLQARHIFVVSSSATICCKFAAGLPFLIEPFCWDMNTIPILPLKLKEACQVPVPTLIGLTRPEVLLEGRVSPHIIVNVDLKLVIDNPSLDSHDFTKRSNVLMHMIKFKDTSESVLKPWNNCPGFPHKQVQMHIQKFIASYLQIYTGPVSTLEDLITALAKVPEFLESSQVIQGLLSKEHATLSVTKAFEKWFDDVFKKKSIRKTVKLMKKAATPETNQPINSNEGNSGSNIKLEMKSTSQESVNLLEFSKNPVNNNSLLIRKNDSSPQLVDFSFNLNDQNGDKQEHSNLINFDQVSTDENENDTENQSILSQSSEDLLLDFNNGNSYLAQGQIQDQTSSPDLIGNQSRGFVQNHSVDDLVGITQQQGSPIRKKNENVDDIFGLFDNNKPNDGLPLPSSPITKSGNTPTLNSRVAGQNVPRNRNAPPSSQSIDFSDLLSMGTASTPPPSDKRLPPVSNASGLASASMSFQPVFNDNPPVAQQQFQQFNNNDNNNDIFGFGNFSPTQQNKNPQQQQQKQNDMDDPFGFFK</sequence>
<dbReference type="Gene3D" id="3.40.50.11500">
    <property type="match status" value="1"/>
</dbReference>
<proteinExistence type="predicted"/>
<comment type="caution">
    <text evidence="3">The sequence shown here is derived from an EMBL/GenBank/DDBJ whole genome shotgun (WGS) entry which is preliminary data.</text>
</comment>
<dbReference type="Gene3D" id="3.30.450.200">
    <property type="match status" value="1"/>
</dbReference>
<dbReference type="SMART" id="SM00799">
    <property type="entry name" value="DENN"/>
    <property type="match status" value="1"/>
</dbReference>
<gene>
    <name evidence="3" type="ORF">M9Y10_043373</name>
</gene>
<protein>
    <recommendedName>
        <fullName evidence="2">UDENN domain-containing protein</fullName>
    </recommendedName>
</protein>
<dbReference type="InterPro" id="IPR043153">
    <property type="entry name" value="DENN_C"/>
</dbReference>
<dbReference type="InterPro" id="IPR037516">
    <property type="entry name" value="Tripartite_DENN"/>
</dbReference>
<evidence type="ECO:0000313" key="3">
    <source>
        <dbReference type="EMBL" id="KAK8884265.1"/>
    </source>
</evidence>
<keyword evidence="4" id="KW-1185">Reference proteome</keyword>
<dbReference type="EMBL" id="JAPFFF010000008">
    <property type="protein sequence ID" value="KAK8884265.1"/>
    <property type="molecule type" value="Genomic_DNA"/>
</dbReference>
<feature type="domain" description="UDENN" evidence="2">
    <location>
        <begin position="14"/>
        <end position="370"/>
    </location>
</feature>
<feature type="compositionally biased region" description="Polar residues" evidence="1">
    <location>
        <begin position="566"/>
        <end position="600"/>
    </location>
</feature>
<feature type="region of interest" description="Disordered" evidence="1">
    <location>
        <begin position="655"/>
        <end position="696"/>
    </location>
</feature>
<feature type="region of interest" description="Disordered" evidence="1">
    <location>
        <begin position="378"/>
        <end position="399"/>
    </location>
</feature>